<evidence type="ECO:0000256" key="5">
    <source>
        <dbReference type="ARBA" id="ARBA00022842"/>
    </source>
</evidence>
<dbReference type="InterPro" id="IPR000644">
    <property type="entry name" value="CBS_dom"/>
</dbReference>
<dbReference type="InterPro" id="IPR006669">
    <property type="entry name" value="MgtE_transporter"/>
</dbReference>
<evidence type="ECO:0000259" key="10">
    <source>
        <dbReference type="PROSITE" id="PS51371"/>
    </source>
</evidence>
<keyword evidence="4" id="KW-0812">Transmembrane</keyword>
<evidence type="ECO:0000256" key="6">
    <source>
        <dbReference type="ARBA" id="ARBA00022989"/>
    </source>
</evidence>
<evidence type="ECO:0000313" key="12">
    <source>
        <dbReference type="Proteomes" id="UP000093159"/>
    </source>
</evidence>
<dbReference type="PANTHER" id="PTHR41394">
    <property type="entry name" value="MAGNESIUM TRANSPORTER MGTE"/>
    <property type="match status" value="1"/>
</dbReference>
<comment type="caution">
    <text evidence="11">The sequence shown here is derived from an EMBL/GenBank/DDBJ whole genome shotgun (WGS) entry which is preliminary data.</text>
</comment>
<reference evidence="11 12" key="1">
    <citation type="submission" date="2015-05" db="EMBL/GenBank/DDBJ databases">
        <authorList>
            <person name="Rovetto F."/>
            <person name="Cocolin L."/>
            <person name="Illeghems K."/>
            <person name="Van Nieuwerburgh F."/>
            <person name="Houf K."/>
        </authorList>
    </citation>
    <scope>NUCLEOTIDE SEQUENCE [LARGE SCALE GENOMIC DNA]</scope>
    <source>
        <strain evidence="11 12">117434</strain>
    </source>
</reference>
<dbReference type="PANTHER" id="PTHR41394:SF8">
    <property type="entry name" value="MAGNESIUM TRANSPORTER MGTE"/>
    <property type="match status" value="1"/>
</dbReference>
<dbReference type="InterPro" id="IPR036739">
    <property type="entry name" value="SLC41_membr_dom_sf"/>
</dbReference>
<feature type="domain" description="CBS" evidence="10">
    <location>
        <begin position="204"/>
        <end position="260"/>
    </location>
</feature>
<dbReference type="Pfam" id="PF03448">
    <property type="entry name" value="MgtE_N"/>
    <property type="match status" value="1"/>
</dbReference>
<keyword evidence="9" id="KW-1003">Cell membrane</keyword>
<dbReference type="InterPro" id="IPR006668">
    <property type="entry name" value="Mg_transptr_MgtE_intracell_dom"/>
</dbReference>
<evidence type="ECO:0000256" key="4">
    <source>
        <dbReference type="ARBA" id="ARBA00022692"/>
    </source>
</evidence>
<dbReference type="InterPro" id="IPR046342">
    <property type="entry name" value="CBS_dom_sf"/>
</dbReference>
<dbReference type="SMART" id="SM00116">
    <property type="entry name" value="CBS"/>
    <property type="match status" value="1"/>
</dbReference>
<evidence type="ECO:0000256" key="2">
    <source>
        <dbReference type="ARBA" id="ARBA00009749"/>
    </source>
</evidence>
<keyword evidence="6" id="KW-1133">Transmembrane helix</keyword>
<comment type="subcellular location">
    <subcellularLocation>
        <location evidence="9">Cell membrane</location>
        <topology evidence="9">Multi-pass membrane protein</topology>
    </subcellularLocation>
    <subcellularLocation>
        <location evidence="1">Membrane</location>
        <topology evidence="1">Multi-pass membrane protein</topology>
    </subcellularLocation>
</comment>
<evidence type="ECO:0000256" key="8">
    <source>
        <dbReference type="PROSITE-ProRule" id="PRU00703"/>
    </source>
</evidence>
<keyword evidence="9" id="KW-0479">Metal-binding</keyword>
<keyword evidence="7" id="KW-0472">Membrane</keyword>
<evidence type="ECO:0000256" key="3">
    <source>
        <dbReference type="ARBA" id="ARBA00022448"/>
    </source>
</evidence>
<dbReference type="Pfam" id="PF01769">
    <property type="entry name" value="MgtE"/>
    <property type="match status" value="1"/>
</dbReference>
<sequence length="463" mass="51161">MGQNMNKKELISSIHNVIENRSKKEIVKILHNTYPVDLKEAFEEMKPQEVFNFISLMPLKNSSELFGYLDEQMQLTILDFMDRTMIKELFEKMPSDERADLFNIMSETLQDRILPILTKAEQEDIIKLSSYEENVIGSIMTSNYATLKANMNALESISYLRKIAGDIESIYETFVINENRELVGSVSLKSLIMAEPDSLIEDFMRRNPISLKASDPVEFCVKVIQDYDLLIAPVVDDNNALVGIITYDDVIDVAIEEAEEDFQRMSGTSVEVSKHGNVGFLTNIKEATISTLYKKRVFWLVILVFGNIFSGAGIAYFEDTISAYIALVFFLPLLVDSGGNAGSQSATLMVRALATGDVKIKDWAGMLGKELVVASLLGLTMALAVSFIGIYRGGYDIALIVSLTMVLVVIVGSIVGMSLPFLLSKFKLDPASASAPLITSIADAIGVIIFFSIATAILDLPTP</sequence>
<dbReference type="PROSITE" id="PS51371">
    <property type="entry name" value="CBS"/>
    <property type="match status" value="2"/>
</dbReference>
<protein>
    <recommendedName>
        <fullName evidence="9">Magnesium transporter MgtE</fullName>
    </recommendedName>
</protein>
<evidence type="ECO:0000256" key="7">
    <source>
        <dbReference type="ARBA" id="ARBA00023136"/>
    </source>
</evidence>
<dbReference type="Gene3D" id="3.10.580.10">
    <property type="entry name" value="CBS-domain"/>
    <property type="match status" value="1"/>
</dbReference>
<comment type="subunit">
    <text evidence="9">Homodimer.</text>
</comment>
<accession>A0ABX2YC61</accession>
<dbReference type="Pfam" id="PF00571">
    <property type="entry name" value="CBS"/>
    <property type="match status" value="2"/>
</dbReference>
<evidence type="ECO:0000256" key="9">
    <source>
        <dbReference type="RuleBase" id="RU362011"/>
    </source>
</evidence>
<organism evidence="11 12">
    <name type="scientific">Arcobacter porcinus</name>
    <dbReference type="NCBI Taxonomy" id="1935204"/>
    <lineage>
        <taxon>Bacteria</taxon>
        <taxon>Pseudomonadati</taxon>
        <taxon>Campylobacterota</taxon>
        <taxon>Epsilonproteobacteria</taxon>
        <taxon>Campylobacterales</taxon>
        <taxon>Arcobacteraceae</taxon>
        <taxon>Arcobacter</taxon>
    </lineage>
</organism>
<proteinExistence type="inferred from homology"/>
<name>A0ABX2YC61_9BACT</name>
<keyword evidence="12" id="KW-1185">Reference proteome</keyword>
<feature type="domain" description="CBS" evidence="10">
    <location>
        <begin position="140"/>
        <end position="203"/>
    </location>
</feature>
<comment type="similarity">
    <text evidence="2 9">Belongs to the SLC41A transporter family.</text>
</comment>
<dbReference type="CDD" id="cd04606">
    <property type="entry name" value="CBS_pair_Mg_transporter"/>
    <property type="match status" value="1"/>
</dbReference>
<gene>
    <name evidence="11" type="ORF">AAX28_00009</name>
</gene>
<evidence type="ECO:0000256" key="1">
    <source>
        <dbReference type="ARBA" id="ARBA00004141"/>
    </source>
</evidence>
<dbReference type="NCBIfam" id="TIGR00400">
    <property type="entry name" value="mgtE"/>
    <property type="match status" value="1"/>
</dbReference>
<dbReference type="InterPro" id="IPR006667">
    <property type="entry name" value="SLC41_membr_dom"/>
</dbReference>
<evidence type="ECO:0000313" key="11">
    <source>
        <dbReference type="EMBL" id="OCL92477.1"/>
    </source>
</evidence>
<dbReference type="SUPFAM" id="SSF54631">
    <property type="entry name" value="CBS-domain pair"/>
    <property type="match status" value="1"/>
</dbReference>
<keyword evidence="3 9" id="KW-0813">Transport</keyword>
<keyword evidence="8" id="KW-0129">CBS domain</keyword>
<dbReference type="EMBL" id="LDIR01000001">
    <property type="protein sequence ID" value="OCL92477.1"/>
    <property type="molecule type" value="Genomic_DNA"/>
</dbReference>
<dbReference type="Proteomes" id="UP000093159">
    <property type="component" value="Unassembled WGS sequence"/>
</dbReference>
<comment type="function">
    <text evidence="9">Acts as a magnesium transporter.</text>
</comment>
<dbReference type="SUPFAM" id="SSF161093">
    <property type="entry name" value="MgtE membrane domain-like"/>
    <property type="match status" value="1"/>
</dbReference>
<dbReference type="SMART" id="SM00924">
    <property type="entry name" value="MgtE_N"/>
    <property type="match status" value="1"/>
</dbReference>
<dbReference type="Gene3D" id="1.25.60.10">
    <property type="entry name" value="MgtE N-terminal domain-like"/>
    <property type="match status" value="1"/>
</dbReference>
<dbReference type="Gene3D" id="1.10.357.20">
    <property type="entry name" value="SLC41 divalent cation transporters, integral membrane domain"/>
    <property type="match status" value="1"/>
</dbReference>
<dbReference type="InterPro" id="IPR038076">
    <property type="entry name" value="MgtE_N_sf"/>
</dbReference>
<dbReference type="SUPFAM" id="SSF158791">
    <property type="entry name" value="MgtE N-terminal domain-like"/>
    <property type="match status" value="1"/>
</dbReference>
<keyword evidence="5 9" id="KW-0460">Magnesium</keyword>